<evidence type="ECO:0000256" key="5">
    <source>
        <dbReference type="ARBA" id="ARBA00022694"/>
    </source>
</evidence>
<dbReference type="Gene3D" id="3.30.2130.30">
    <property type="match status" value="1"/>
</dbReference>
<dbReference type="PROSITE" id="PS51165">
    <property type="entry name" value="THUMP"/>
    <property type="match status" value="1"/>
</dbReference>
<keyword evidence="2" id="KW-0963">Cytoplasm</keyword>
<dbReference type="PROSITE" id="PS01261">
    <property type="entry name" value="UPF0020"/>
    <property type="match status" value="1"/>
</dbReference>
<keyword evidence="6" id="KW-0694">RNA-binding</keyword>
<comment type="caution">
    <text evidence="8">The sequence shown here is derived from an EMBL/GenBank/DDBJ whole genome shotgun (WGS) entry which is preliminary data.</text>
</comment>
<dbReference type="Pfam" id="PF02926">
    <property type="entry name" value="THUMP"/>
    <property type="match status" value="1"/>
</dbReference>
<dbReference type="EMBL" id="CAUJNA010003638">
    <property type="protein sequence ID" value="CAJ1406597.1"/>
    <property type="molecule type" value="Genomic_DNA"/>
</dbReference>
<dbReference type="GO" id="GO:0016423">
    <property type="term" value="F:tRNA (guanine) methyltransferase activity"/>
    <property type="evidence" value="ECO:0007669"/>
    <property type="project" value="TreeGrafter"/>
</dbReference>
<evidence type="ECO:0000256" key="3">
    <source>
        <dbReference type="ARBA" id="ARBA00022603"/>
    </source>
</evidence>
<dbReference type="CDD" id="cd11715">
    <property type="entry name" value="THUMP_AdoMetMT"/>
    <property type="match status" value="1"/>
</dbReference>
<comment type="subcellular location">
    <subcellularLocation>
        <location evidence="1">Cytoplasm</location>
    </subcellularLocation>
</comment>
<dbReference type="InterPro" id="IPR029063">
    <property type="entry name" value="SAM-dependent_MTases_sf"/>
</dbReference>
<accession>A0AA36NGW0</accession>
<dbReference type="InterPro" id="IPR053943">
    <property type="entry name" value="RlmKL-like_Mtase_CS"/>
</dbReference>
<dbReference type="CDD" id="cd02440">
    <property type="entry name" value="AdoMet_MTases"/>
    <property type="match status" value="1"/>
</dbReference>
<dbReference type="SMART" id="SM00981">
    <property type="entry name" value="THUMP"/>
    <property type="match status" value="1"/>
</dbReference>
<organism evidence="8 9">
    <name type="scientific">Effrenium voratum</name>
    <dbReference type="NCBI Taxonomy" id="2562239"/>
    <lineage>
        <taxon>Eukaryota</taxon>
        <taxon>Sar</taxon>
        <taxon>Alveolata</taxon>
        <taxon>Dinophyceae</taxon>
        <taxon>Suessiales</taxon>
        <taxon>Symbiodiniaceae</taxon>
        <taxon>Effrenium</taxon>
    </lineage>
</organism>
<evidence type="ECO:0000256" key="2">
    <source>
        <dbReference type="ARBA" id="ARBA00022490"/>
    </source>
</evidence>
<keyword evidence="5" id="KW-0819">tRNA processing</keyword>
<proteinExistence type="predicted"/>
<evidence type="ECO:0000256" key="4">
    <source>
        <dbReference type="ARBA" id="ARBA00022679"/>
    </source>
</evidence>
<keyword evidence="9" id="KW-1185">Reference proteome</keyword>
<dbReference type="InterPro" id="IPR004114">
    <property type="entry name" value="THUMP_dom"/>
</dbReference>
<name>A0AA36NGW0_9DINO</name>
<evidence type="ECO:0000313" key="9">
    <source>
        <dbReference type="Proteomes" id="UP001178507"/>
    </source>
</evidence>
<protein>
    <recommendedName>
        <fullName evidence="7">THUMP domain-containing protein</fullName>
    </recommendedName>
</protein>
<evidence type="ECO:0000256" key="1">
    <source>
        <dbReference type="ARBA" id="ARBA00004496"/>
    </source>
</evidence>
<keyword evidence="3" id="KW-0489">Methyltransferase</keyword>
<dbReference type="PANTHER" id="PTHR14911">
    <property type="entry name" value="THUMP DOMAIN-CONTAINING"/>
    <property type="match status" value="1"/>
</dbReference>
<dbReference type="SUPFAM" id="SSF143437">
    <property type="entry name" value="THUMP domain-like"/>
    <property type="match status" value="1"/>
</dbReference>
<evidence type="ECO:0000259" key="7">
    <source>
        <dbReference type="PROSITE" id="PS51165"/>
    </source>
</evidence>
<keyword evidence="4" id="KW-0808">Transferase</keyword>
<evidence type="ECO:0000313" key="8">
    <source>
        <dbReference type="EMBL" id="CAJ1406597.1"/>
    </source>
</evidence>
<dbReference type="SUPFAM" id="SSF53335">
    <property type="entry name" value="S-adenosyl-L-methionine-dependent methyltransferases"/>
    <property type="match status" value="1"/>
</dbReference>
<dbReference type="GO" id="GO:0003723">
    <property type="term" value="F:RNA binding"/>
    <property type="evidence" value="ECO:0007669"/>
    <property type="project" value="UniProtKB-UniRule"/>
</dbReference>
<dbReference type="GO" id="GO:0030488">
    <property type="term" value="P:tRNA methylation"/>
    <property type="evidence" value="ECO:0007669"/>
    <property type="project" value="TreeGrafter"/>
</dbReference>
<reference evidence="8" key="1">
    <citation type="submission" date="2023-08" db="EMBL/GenBank/DDBJ databases">
        <authorList>
            <person name="Chen Y."/>
            <person name="Shah S."/>
            <person name="Dougan E. K."/>
            <person name="Thang M."/>
            <person name="Chan C."/>
        </authorList>
    </citation>
    <scope>NUCLEOTIDE SEQUENCE</scope>
</reference>
<sequence length="415" mass="45620">MDMQDFLLTIGPGGPAMHRLVESELKDLGAQVTRCGQARFFFSANARPEQFFALRSPEKLYLLVLRQKAEELQWPAGQEEAQEHLARLVAEADWARALAAFRSFGQEAPSSFRVSGKRAGRRAAHLSSNGIAEFVGEAVAEAMGWRVDLHDYDVEVVVHLNDDHLIVGLPLLERAAQQAQFALPGLSQPVAWAMARTIEPALGELVVDPMCGSGIVLLEAAQCWRGAFYLGFEEDPRQLERCRQNRSLVSPDAAASVGFARGDARRLPLPNSSVAAVVCDLPFGKQYGSEEDNLLLYPAALREFRRVLRSDGRVVLLTNQANAATLLEALEGWQVDCRRKVLLGHMEALLFLARPSGSGAIAEAHDSMRLPWEDASGRRQWSAMKASLRQPMRLVNGKKCRREKCAAGPGCALLA</sequence>
<evidence type="ECO:0000256" key="6">
    <source>
        <dbReference type="PROSITE-ProRule" id="PRU00529"/>
    </source>
</evidence>
<dbReference type="GO" id="GO:0043527">
    <property type="term" value="C:tRNA methyltransferase complex"/>
    <property type="evidence" value="ECO:0007669"/>
    <property type="project" value="UniProtKB-ARBA"/>
</dbReference>
<dbReference type="InterPro" id="IPR000241">
    <property type="entry name" value="RlmKL-like_Mtase"/>
</dbReference>
<feature type="domain" description="THUMP" evidence="7">
    <location>
        <begin position="46"/>
        <end position="171"/>
    </location>
</feature>
<dbReference type="Pfam" id="PF01170">
    <property type="entry name" value="UPF0020"/>
    <property type="match status" value="1"/>
</dbReference>
<dbReference type="GO" id="GO:0005737">
    <property type="term" value="C:cytoplasm"/>
    <property type="evidence" value="ECO:0007669"/>
    <property type="project" value="UniProtKB-SubCell"/>
</dbReference>
<dbReference type="AlphaFoldDB" id="A0AA36NGW0"/>
<dbReference type="Gene3D" id="3.40.50.150">
    <property type="entry name" value="Vaccinia Virus protein VP39"/>
    <property type="match status" value="1"/>
</dbReference>
<dbReference type="PANTHER" id="PTHR14911:SF1">
    <property type="entry name" value="THUMP DOMAIN-CONTAINING PROTEIN 2"/>
    <property type="match status" value="1"/>
</dbReference>
<dbReference type="Proteomes" id="UP001178507">
    <property type="component" value="Unassembled WGS sequence"/>
</dbReference>
<gene>
    <name evidence="8" type="ORF">EVOR1521_LOCUS28520</name>
</gene>